<feature type="compositionally biased region" description="Pro residues" evidence="1">
    <location>
        <begin position="1"/>
        <end position="12"/>
    </location>
</feature>
<keyword evidence="3" id="KW-1185">Reference proteome</keyword>
<proteinExistence type="predicted"/>
<sequence length="77" mass="8236">MSPTNVKPPPNPMTAMLTIKSEPADTSDQELPAAGHPVDYEEKPTDLSMEGPTDLSNNSRHISIVCSPDPPIQGPQN</sequence>
<name>A0A9N9X4F5_PHACE</name>
<reference evidence="2" key="1">
    <citation type="submission" date="2022-01" db="EMBL/GenBank/DDBJ databases">
        <authorList>
            <person name="King R."/>
        </authorList>
    </citation>
    <scope>NUCLEOTIDE SEQUENCE</scope>
</reference>
<dbReference type="OrthoDB" id="6408625at2759"/>
<reference evidence="2" key="2">
    <citation type="submission" date="2022-10" db="EMBL/GenBank/DDBJ databases">
        <authorList>
            <consortium name="ENA_rothamsted_submissions"/>
            <consortium name="culmorum"/>
            <person name="King R."/>
        </authorList>
    </citation>
    <scope>NUCLEOTIDE SEQUENCE</scope>
</reference>
<evidence type="ECO:0000256" key="1">
    <source>
        <dbReference type="SAM" id="MobiDB-lite"/>
    </source>
</evidence>
<feature type="compositionally biased region" description="Pro residues" evidence="1">
    <location>
        <begin position="68"/>
        <end position="77"/>
    </location>
</feature>
<protein>
    <submittedName>
        <fullName evidence="2">Uncharacterized protein</fullName>
    </submittedName>
</protein>
<organism evidence="2 3">
    <name type="scientific">Phaedon cochleariae</name>
    <name type="common">Mustard beetle</name>
    <dbReference type="NCBI Taxonomy" id="80249"/>
    <lineage>
        <taxon>Eukaryota</taxon>
        <taxon>Metazoa</taxon>
        <taxon>Ecdysozoa</taxon>
        <taxon>Arthropoda</taxon>
        <taxon>Hexapoda</taxon>
        <taxon>Insecta</taxon>
        <taxon>Pterygota</taxon>
        <taxon>Neoptera</taxon>
        <taxon>Endopterygota</taxon>
        <taxon>Coleoptera</taxon>
        <taxon>Polyphaga</taxon>
        <taxon>Cucujiformia</taxon>
        <taxon>Chrysomeloidea</taxon>
        <taxon>Chrysomelidae</taxon>
        <taxon>Chrysomelinae</taxon>
        <taxon>Chrysomelini</taxon>
        <taxon>Phaedon</taxon>
    </lineage>
</organism>
<dbReference type="AlphaFoldDB" id="A0A9N9X4F5"/>
<feature type="region of interest" description="Disordered" evidence="1">
    <location>
        <begin position="1"/>
        <end position="77"/>
    </location>
</feature>
<gene>
    <name evidence="2" type="ORF">PHAECO_LOCUS10383</name>
</gene>
<evidence type="ECO:0000313" key="2">
    <source>
        <dbReference type="EMBL" id="CAG9822752.1"/>
    </source>
</evidence>
<dbReference type="Proteomes" id="UP001153737">
    <property type="component" value="Chromosome 6"/>
</dbReference>
<dbReference type="EMBL" id="OU896712">
    <property type="protein sequence ID" value="CAG9822752.1"/>
    <property type="molecule type" value="Genomic_DNA"/>
</dbReference>
<accession>A0A9N9X4F5</accession>
<evidence type="ECO:0000313" key="3">
    <source>
        <dbReference type="Proteomes" id="UP001153737"/>
    </source>
</evidence>